<dbReference type="PROSITE" id="PS50838">
    <property type="entry name" value="MAGE"/>
    <property type="match status" value="1"/>
</dbReference>
<dbReference type="Gene3D" id="1.10.10.1200">
    <property type="entry name" value="MAGE homology domain, winged helix WH1 motif"/>
    <property type="match status" value="1"/>
</dbReference>
<evidence type="ECO:0000259" key="2">
    <source>
        <dbReference type="PROSITE" id="PS50838"/>
    </source>
</evidence>
<dbReference type="InterPro" id="IPR037445">
    <property type="entry name" value="MAGE"/>
</dbReference>
<dbReference type="Gene3D" id="1.10.10.1210">
    <property type="entry name" value="MAGE homology domain, winged helix WH2 motif"/>
    <property type="match status" value="1"/>
</dbReference>
<dbReference type="Proteomes" id="UP001487740">
    <property type="component" value="Unassembled WGS sequence"/>
</dbReference>
<evidence type="ECO:0000313" key="3">
    <source>
        <dbReference type="EMBL" id="KAK8403877.1"/>
    </source>
</evidence>
<dbReference type="PANTHER" id="PTHR11736:SF14">
    <property type="entry name" value="NSE3 HOMOLOG, SMC5-SMC6 COMPLEX COMPONENT"/>
    <property type="match status" value="1"/>
</dbReference>
<evidence type="ECO:0000313" key="4">
    <source>
        <dbReference type="Proteomes" id="UP001487740"/>
    </source>
</evidence>
<dbReference type="InterPro" id="IPR002190">
    <property type="entry name" value="MHD_dom"/>
</dbReference>
<comment type="caution">
    <text evidence="3">The sequence shown here is derived from an EMBL/GenBank/DDBJ whole genome shotgun (WGS) entry which is preliminary data.</text>
</comment>
<dbReference type="InterPro" id="IPR041898">
    <property type="entry name" value="MAGE_WH1"/>
</dbReference>
<dbReference type="GO" id="GO:0005634">
    <property type="term" value="C:nucleus"/>
    <property type="evidence" value="ECO:0007669"/>
    <property type="project" value="TreeGrafter"/>
</dbReference>
<dbReference type="AlphaFoldDB" id="A0AAW0UZT6"/>
<dbReference type="SMART" id="SM01373">
    <property type="entry name" value="MAGE"/>
    <property type="match status" value="1"/>
</dbReference>
<sequence>MSRRTKNKPRKNVVVEMDDDTEEEEEEEDYTLTQSQGACQLSEKDVKKLAGQVCNMLLAAEIRKSPLKSSDIRKGITSLKSRSSYKTVMIKAGEMMEHLFGYKIMSVKTHGYILVNTVGSTFAKYEQLPRSEEVKRGLLIAILAAIFMNEGKMSVGGLESFLNALDNDLGSSSKNMIQEFLRQKYLESTVNDLTEPPTTMYTWGDRANAEFCKKKVLEFVCEVYGNMKPSMWTYQWKLVNEENDGKESSS</sequence>
<keyword evidence="4" id="KW-1185">Reference proteome</keyword>
<protein>
    <recommendedName>
        <fullName evidence="2">MAGE domain-containing protein</fullName>
    </recommendedName>
</protein>
<feature type="compositionally biased region" description="Basic residues" evidence="1">
    <location>
        <begin position="1"/>
        <end position="11"/>
    </location>
</feature>
<dbReference type="EMBL" id="JARAKH010000005">
    <property type="protein sequence ID" value="KAK8403877.1"/>
    <property type="molecule type" value="Genomic_DNA"/>
</dbReference>
<feature type="compositionally biased region" description="Acidic residues" evidence="1">
    <location>
        <begin position="16"/>
        <end position="30"/>
    </location>
</feature>
<organism evidence="3 4">
    <name type="scientific">Scylla paramamosain</name>
    <name type="common">Mud crab</name>
    <dbReference type="NCBI Taxonomy" id="85552"/>
    <lineage>
        <taxon>Eukaryota</taxon>
        <taxon>Metazoa</taxon>
        <taxon>Ecdysozoa</taxon>
        <taxon>Arthropoda</taxon>
        <taxon>Crustacea</taxon>
        <taxon>Multicrustacea</taxon>
        <taxon>Malacostraca</taxon>
        <taxon>Eumalacostraca</taxon>
        <taxon>Eucarida</taxon>
        <taxon>Decapoda</taxon>
        <taxon>Pleocyemata</taxon>
        <taxon>Brachyura</taxon>
        <taxon>Eubrachyura</taxon>
        <taxon>Portunoidea</taxon>
        <taxon>Portunidae</taxon>
        <taxon>Portuninae</taxon>
        <taxon>Scylla</taxon>
    </lineage>
</organism>
<feature type="region of interest" description="Disordered" evidence="1">
    <location>
        <begin position="1"/>
        <end position="36"/>
    </location>
</feature>
<name>A0AAW0UZT6_SCYPA</name>
<proteinExistence type="predicted"/>
<dbReference type="Pfam" id="PF01454">
    <property type="entry name" value="MAGE"/>
    <property type="match status" value="1"/>
</dbReference>
<reference evidence="3 4" key="1">
    <citation type="submission" date="2023-03" db="EMBL/GenBank/DDBJ databases">
        <title>High-quality genome of Scylla paramamosain provides insights in environmental adaptation.</title>
        <authorList>
            <person name="Zhang L."/>
        </authorList>
    </citation>
    <scope>NUCLEOTIDE SEQUENCE [LARGE SCALE GENOMIC DNA]</scope>
    <source>
        <strain evidence="3">LZ_2023a</strain>
        <tissue evidence="3">Muscle</tissue>
    </source>
</reference>
<dbReference type="PANTHER" id="PTHR11736">
    <property type="entry name" value="MELANOMA-ASSOCIATED ANTIGEN MAGE ANTIGEN"/>
    <property type="match status" value="1"/>
</dbReference>
<gene>
    <name evidence="3" type="ORF">O3P69_000143</name>
</gene>
<feature type="domain" description="MAGE" evidence="2">
    <location>
        <begin position="46"/>
        <end position="225"/>
    </location>
</feature>
<dbReference type="InterPro" id="IPR041899">
    <property type="entry name" value="MAGE_WH2"/>
</dbReference>
<accession>A0AAW0UZT6</accession>
<evidence type="ECO:0000256" key="1">
    <source>
        <dbReference type="SAM" id="MobiDB-lite"/>
    </source>
</evidence>